<reference evidence="2 3" key="1">
    <citation type="submission" date="2018-06" db="EMBL/GenBank/DDBJ databases">
        <title>Draft Whole-Genome Sequence of the purple photosynthetic bacterium Rhodospeudomonas palustris XCP.</title>
        <authorList>
            <person name="Rayyan A."/>
            <person name="Meyer T.E."/>
            <person name="Kyndt J.A."/>
        </authorList>
    </citation>
    <scope>NUCLEOTIDE SEQUENCE [LARGE SCALE GENOMIC DNA]</scope>
    <source>
        <strain evidence="2 3">XCP</strain>
    </source>
</reference>
<dbReference type="AlphaFoldDB" id="A0A323UEF6"/>
<protein>
    <submittedName>
        <fullName evidence="2">Zinc ribbon domain-containing protein</fullName>
    </submittedName>
</protein>
<gene>
    <name evidence="2" type="ORF">DNX69_14655</name>
</gene>
<accession>A0A323UEF6</accession>
<feature type="domain" description="Putative regulatory protein FmdB zinc ribbon" evidence="1">
    <location>
        <begin position="1"/>
        <end position="40"/>
    </location>
</feature>
<proteinExistence type="predicted"/>
<dbReference type="NCBIfam" id="TIGR02605">
    <property type="entry name" value="CxxC_CxxC_SSSS"/>
    <property type="match status" value="1"/>
</dbReference>
<evidence type="ECO:0000259" key="1">
    <source>
        <dbReference type="SMART" id="SM00834"/>
    </source>
</evidence>
<organism evidence="2 3">
    <name type="scientific">Rhodopseudomonas palustris</name>
    <dbReference type="NCBI Taxonomy" id="1076"/>
    <lineage>
        <taxon>Bacteria</taxon>
        <taxon>Pseudomonadati</taxon>
        <taxon>Pseudomonadota</taxon>
        <taxon>Alphaproteobacteria</taxon>
        <taxon>Hyphomicrobiales</taxon>
        <taxon>Nitrobacteraceae</taxon>
        <taxon>Rhodopseudomonas</taxon>
    </lineage>
</organism>
<dbReference type="Proteomes" id="UP000248134">
    <property type="component" value="Unassembled WGS sequence"/>
</dbReference>
<comment type="caution">
    <text evidence="2">The sequence shown here is derived from an EMBL/GenBank/DDBJ whole genome shotgun (WGS) entry which is preliminary data.</text>
</comment>
<dbReference type="EMBL" id="QKQS01000023">
    <property type="protein sequence ID" value="PZA10597.1"/>
    <property type="molecule type" value="Genomic_DNA"/>
</dbReference>
<dbReference type="RefSeq" id="WP_110786697.1">
    <property type="nucleotide sequence ID" value="NZ_QKQS01000023.1"/>
</dbReference>
<dbReference type="SMART" id="SM00834">
    <property type="entry name" value="CxxC_CXXC_SSSS"/>
    <property type="match status" value="1"/>
</dbReference>
<evidence type="ECO:0000313" key="2">
    <source>
        <dbReference type="EMBL" id="PZA10597.1"/>
    </source>
</evidence>
<name>A0A323UEF6_RHOPL</name>
<sequence>MPLYGFHCKQCDKDCELLVGFDDKPPCPACGSRRMERLVSRPAAPGKSKGLIKAARAQAAREGHFSNYSRNERGG</sequence>
<dbReference type="Pfam" id="PF09723">
    <property type="entry name" value="Zn_ribbon_8"/>
    <property type="match status" value="1"/>
</dbReference>
<dbReference type="InterPro" id="IPR013429">
    <property type="entry name" value="Regulatory_FmdB_Zinc_ribbon"/>
</dbReference>
<dbReference type="OrthoDB" id="9813321at2"/>
<evidence type="ECO:0000313" key="3">
    <source>
        <dbReference type="Proteomes" id="UP000248134"/>
    </source>
</evidence>